<keyword evidence="8" id="KW-0239">DNA-directed DNA polymerase</keyword>
<keyword evidence="7" id="KW-0227">DNA damage</keyword>
<dbReference type="InterPro" id="IPR008918">
    <property type="entry name" value="HhH2"/>
</dbReference>
<dbReference type="InterPro" id="IPR020046">
    <property type="entry name" value="5-3_exonucl_a-hlix_arch_N"/>
</dbReference>
<dbReference type="SUPFAM" id="SSF88723">
    <property type="entry name" value="PIN domain-like"/>
    <property type="match status" value="1"/>
</dbReference>
<keyword evidence="9" id="KW-0238">DNA-binding</keyword>
<comment type="catalytic activity">
    <reaction evidence="11">
        <text>DNA(n) + a 2'-deoxyribonucleoside 5'-triphosphate = DNA(n+1) + diphosphate</text>
        <dbReference type="Rhea" id="RHEA:22508"/>
        <dbReference type="Rhea" id="RHEA-COMP:17339"/>
        <dbReference type="Rhea" id="RHEA-COMP:17340"/>
        <dbReference type="ChEBI" id="CHEBI:33019"/>
        <dbReference type="ChEBI" id="CHEBI:61560"/>
        <dbReference type="ChEBI" id="CHEBI:173112"/>
        <dbReference type="EC" id="2.7.7.7"/>
    </reaction>
</comment>
<dbReference type="FunFam" id="1.20.1060.10:FF:000001">
    <property type="entry name" value="DNA polymerase I"/>
    <property type="match status" value="1"/>
</dbReference>
<dbReference type="Gene3D" id="3.40.50.1010">
    <property type="entry name" value="5'-nuclease"/>
    <property type="match status" value="1"/>
</dbReference>
<evidence type="ECO:0000259" key="13">
    <source>
        <dbReference type="SMART" id="SM00475"/>
    </source>
</evidence>
<dbReference type="EMBL" id="CP036295">
    <property type="protein sequence ID" value="QCC85960.1"/>
    <property type="molecule type" value="Genomic_DNA"/>
</dbReference>
<organism evidence="15 16">
    <name type="scientific">Desulfovibrio desulfuricans</name>
    <dbReference type="NCBI Taxonomy" id="876"/>
    <lineage>
        <taxon>Bacteria</taxon>
        <taxon>Pseudomonadati</taxon>
        <taxon>Thermodesulfobacteriota</taxon>
        <taxon>Desulfovibrionia</taxon>
        <taxon>Desulfovibrionales</taxon>
        <taxon>Desulfovibrionaceae</taxon>
        <taxon>Desulfovibrio</taxon>
    </lineage>
</organism>
<dbReference type="GO" id="GO:0008409">
    <property type="term" value="F:5'-3' exonuclease activity"/>
    <property type="evidence" value="ECO:0007669"/>
    <property type="project" value="InterPro"/>
</dbReference>
<dbReference type="EC" id="2.7.7.7" evidence="2"/>
<keyword evidence="10" id="KW-0234">DNA repair</keyword>
<feature type="domain" description="5'-3' exonuclease" evidence="13">
    <location>
        <begin position="12"/>
        <end position="267"/>
    </location>
</feature>
<comment type="similarity">
    <text evidence="1">Belongs to the DNA polymerase type-A family.</text>
</comment>
<evidence type="ECO:0000256" key="4">
    <source>
        <dbReference type="ARBA" id="ARBA00022679"/>
    </source>
</evidence>
<evidence type="ECO:0000313" key="15">
    <source>
        <dbReference type="EMBL" id="QCC85960.1"/>
    </source>
</evidence>
<keyword evidence="4 15" id="KW-0808">Transferase</keyword>
<proteinExistence type="inferred from homology"/>
<reference evidence="15 16" key="1">
    <citation type="submission" date="2019-02" db="EMBL/GenBank/DDBJ databases">
        <title>Complete Genome Sequence of Desulfovibrio desulfuricans IC1, a Sulfonate Utilizing Anaerobe.</title>
        <authorList>
            <person name="Day L.A."/>
            <person name="De Leon K.B."/>
            <person name="Wall J.D."/>
        </authorList>
    </citation>
    <scope>NUCLEOTIDE SEQUENCE [LARGE SCALE GENOMIC DNA]</scope>
    <source>
        <strain evidence="15 16">IC1</strain>
    </source>
</reference>
<evidence type="ECO:0000256" key="7">
    <source>
        <dbReference type="ARBA" id="ARBA00022763"/>
    </source>
</evidence>
<name>A0A4V1CXE7_DESDE</name>
<gene>
    <name evidence="15" type="primary">polA</name>
    <name evidence="15" type="ORF">DDIC_08740</name>
</gene>
<evidence type="ECO:0000256" key="10">
    <source>
        <dbReference type="ARBA" id="ARBA00023204"/>
    </source>
</evidence>
<dbReference type="FunFam" id="1.10.150.20:FF:000003">
    <property type="entry name" value="DNA polymerase I"/>
    <property type="match status" value="1"/>
</dbReference>
<dbReference type="GO" id="GO:0006302">
    <property type="term" value="P:double-strand break repair"/>
    <property type="evidence" value="ECO:0007669"/>
    <property type="project" value="TreeGrafter"/>
</dbReference>
<dbReference type="AlphaFoldDB" id="A0A4V1CXE7"/>
<protein>
    <recommendedName>
        <fullName evidence="3">DNA polymerase I</fullName>
        <ecNumber evidence="2">2.7.7.7</ecNumber>
    </recommendedName>
</protein>
<dbReference type="SMART" id="SM00475">
    <property type="entry name" value="53EXOc"/>
    <property type="match status" value="1"/>
</dbReference>
<evidence type="ECO:0000256" key="6">
    <source>
        <dbReference type="ARBA" id="ARBA00022705"/>
    </source>
</evidence>
<dbReference type="Gene3D" id="1.20.1060.10">
    <property type="entry name" value="Taq DNA Polymerase, Chain T, domain 4"/>
    <property type="match status" value="1"/>
</dbReference>
<dbReference type="InterPro" id="IPR043502">
    <property type="entry name" value="DNA/RNA_pol_sf"/>
</dbReference>
<dbReference type="InterPro" id="IPR019760">
    <property type="entry name" value="DNA-dir_DNA_pol_A_CS"/>
</dbReference>
<dbReference type="GO" id="GO:0006261">
    <property type="term" value="P:DNA-templated DNA replication"/>
    <property type="evidence" value="ECO:0007669"/>
    <property type="project" value="InterPro"/>
</dbReference>
<evidence type="ECO:0000256" key="8">
    <source>
        <dbReference type="ARBA" id="ARBA00022932"/>
    </source>
</evidence>
<evidence type="ECO:0000313" key="16">
    <source>
        <dbReference type="Proteomes" id="UP000297065"/>
    </source>
</evidence>
<dbReference type="InterPro" id="IPR020045">
    <property type="entry name" value="DNA_polI_H3TH"/>
</dbReference>
<evidence type="ECO:0000259" key="14">
    <source>
        <dbReference type="SMART" id="SM00482"/>
    </source>
</evidence>
<keyword evidence="6" id="KW-0235">DNA replication</keyword>
<sequence>MSLKQRLNLSAEPLFLMDGSAFIYRGFFANKNMQRSDGFPTNALVVVTRVLLRILRDERPGLFLFVKDGKGKNFRHDLFPLYKANRDATPEDLVRQMEPIVRMVKALGIPVEISDGCEADDCIASLAARFSAQRPVIIVSGDKDLKQCLGPNVYMWDPASKEEKLLSAADFTAESGLRPDQWADVQALVGDTSDNIPGVPGIGPKTAQKIFEICPTLEDIRDHFALLSPKIQDKLRDHLENMFLWRQLTSLSLDTCTELTIDDMTVAPLDEAQCAAMADEFELHALRRDMAALARLQHRAPAMAEAAPQRAGSTASPTGGAVPAGAASPNDFALQSAVSRPAQQGLLDVSADKAVAKPRPSAGAGPQMSLLDVADEPEAPLIGQSGLLPSCAGREVAVVWPGGQGKPPHVGVAGSDDFRWGGSTDDLCTWLAGAQRLVTADLKAQLIAAACWCKLPTEATPPFFFDLGLAAYLINPEESDYGWPRLAVRWGAPLREGQGGNGPASMALRMAAVMEQRLEADGLLELYRALELPLTPVLAQMEARGVGIDAAAFQTFLLDVQSEIDRLTQEVFAAVGTTFNIRSAQQLGEVLFNALKLPSPRKTRGGQASTSQETLEKLAGQHPVVESILQFRKLEKMRSTYLDPLPRLVDSRGRIHTTFNQKATATGRLSSSNPNLQNIPVRGPLGKRMRSCFIAGPQNLLVSADYSQVELRVLAHMSQDAALLEAFRNGEDIHARTAALVYDLPPGEVSPDQRRNAKTINFGLIYGMGAQKLAQELKISSNEAKEFIARYFERLTGLKEFYEEVEAVAKRQGYVTTLGGRRRLLPDIHSANGQNYALARRQAINTVIQGSAADIIKLAMLAVAHDAELKRLDARLLLQVHDELLLEVPTDAAAAAGERVAALMSGVMPGGAALSVPLVVDWGQGRDWGSAH</sequence>
<dbReference type="NCBIfam" id="NF004397">
    <property type="entry name" value="PRK05755.1"/>
    <property type="match status" value="1"/>
</dbReference>
<dbReference type="Pfam" id="PF02739">
    <property type="entry name" value="5_3_exonuc_N"/>
    <property type="match status" value="1"/>
</dbReference>
<dbReference type="PANTHER" id="PTHR10133:SF27">
    <property type="entry name" value="DNA POLYMERASE NU"/>
    <property type="match status" value="1"/>
</dbReference>
<evidence type="ECO:0000256" key="9">
    <source>
        <dbReference type="ARBA" id="ARBA00023125"/>
    </source>
</evidence>
<evidence type="ECO:0000256" key="12">
    <source>
        <dbReference type="SAM" id="MobiDB-lite"/>
    </source>
</evidence>
<dbReference type="OrthoDB" id="9806424at2"/>
<evidence type="ECO:0000256" key="5">
    <source>
        <dbReference type="ARBA" id="ARBA00022695"/>
    </source>
</evidence>
<dbReference type="PRINTS" id="PR00868">
    <property type="entry name" value="DNAPOLI"/>
</dbReference>
<dbReference type="RefSeq" id="WP_136400084.1">
    <property type="nucleotide sequence ID" value="NZ_CP036295.1"/>
</dbReference>
<dbReference type="PANTHER" id="PTHR10133">
    <property type="entry name" value="DNA POLYMERASE I"/>
    <property type="match status" value="1"/>
</dbReference>
<dbReference type="SUPFAM" id="SSF47807">
    <property type="entry name" value="5' to 3' exonuclease, C-terminal subdomain"/>
    <property type="match status" value="1"/>
</dbReference>
<dbReference type="InterPro" id="IPR036397">
    <property type="entry name" value="RNaseH_sf"/>
</dbReference>
<keyword evidence="5 15" id="KW-0548">Nucleotidyltransferase</keyword>
<dbReference type="InterPro" id="IPR029060">
    <property type="entry name" value="PIN-like_dom_sf"/>
</dbReference>
<dbReference type="InterPro" id="IPR002421">
    <property type="entry name" value="5-3_exonuclease"/>
</dbReference>
<dbReference type="SUPFAM" id="SSF56672">
    <property type="entry name" value="DNA/RNA polymerases"/>
    <property type="match status" value="1"/>
</dbReference>
<dbReference type="Pfam" id="PF00476">
    <property type="entry name" value="DNA_pol_A"/>
    <property type="match status" value="1"/>
</dbReference>
<dbReference type="Gene3D" id="1.10.150.20">
    <property type="entry name" value="5' to 3' exonuclease, C-terminal subdomain"/>
    <property type="match status" value="2"/>
</dbReference>
<dbReference type="GO" id="GO:0003887">
    <property type="term" value="F:DNA-directed DNA polymerase activity"/>
    <property type="evidence" value="ECO:0007669"/>
    <property type="project" value="UniProtKB-KW"/>
</dbReference>
<dbReference type="Proteomes" id="UP000297065">
    <property type="component" value="Chromosome"/>
</dbReference>
<dbReference type="Pfam" id="PF01367">
    <property type="entry name" value="5_3_exonuc"/>
    <property type="match status" value="1"/>
</dbReference>
<dbReference type="FunFam" id="1.10.150.20:FF:000002">
    <property type="entry name" value="DNA polymerase I"/>
    <property type="match status" value="1"/>
</dbReference>
<dbReference type="CDD" id="cd09859">
    <property type="entry name" value="PIN_53EXO"/>
    <property type="match status" value="1"/>
</dbReference>
<dbReference type="CDD" id="cd08637">
    <property type="entry name" value="DNA_pol_A_pol_I_C"/>
    <property type="match status" value="1"/>
</dbReference>
<evidence type="ECO:0000256" key="3">
    <source>
        <dbReference type="ARBA" id="ARBA00020311"/>
    </source>
</evidence>
<feature type="region of interest" description="Disordered" evidence="12">
    <location>
        <begin position="303"/>
        <end position="328"/>
    </location>
</feature>
<dbReference type="PROSITE" id="PS00447">
    <property type="entry name" value="DNA_POLYMERASE_A"/>
    <property type="match status" value="1"/>
</dbReference>
<dbReference type="Gene3D" id="3.30.70.370">
    <property type="match status" value="1"/>
</dbReference>
<dbReference type="CDD" id="cd09898">
    <property type="entry name" value="H3TH_53EXO"/>
    <property type="match status" value="1"/>
</dbReference>
<dbReference type="SMART" id="SM00279">
    <property type="entry name" value="HhH2"/>
    <property type="match status" value="1"/>
</dbReference>
<dbReference type="Gene3D" id="3.30.420.10">
    <property type="entry name" value="Ribonuclease H-like superfamily/Ribonuclease H"/>
    <property type="match status" value="1"/>
</dbReference>
<dbReference type="InterPro" id="IPR001098">
    <property type="entry name" value="DNA-dir_DNA_pol_A_palm_dom"/>
</dbReference>
<dbReference type="SMART" id="SM00482">
    <property type="entry name" value="POLAc"/>
    <property type="match status" value="1"/>
</dbReference>
<dbReference type="GO" id="GO:0003677">
    <property type="term" value="F:DNA binding"/>
    <property type="evidence" value="ECO:0007669"/>
    <property type="project" value="UniProtKB-KW"/>
</dbReference>
<feature type="domain" description="DNA-directed DNA polymerase family A palm" evidence="14">
    <location>
        <begin position="686"/>
        <end position="892"/>
    </location>
</feature>
<evidence type="ECO:0000256" key="1">
    <source>
        <dbReference type="ARBA" id="ARBA00007705"/>
    </source>
</evidence>
<evidence type="ECO:0000256" key="2">
    <source>
        <dbReference type="ARBA" id="ARBA00012417"/>
    </source>
</evidence>
<evidence type="ECO:0000256" key="11">
    <source>
        <dbReference type="ARBA" id="ARBA00049244"/>
    </source>
</evidence>
<dbReference type="InterPro" id="IPR002298">
    <property type="entry name" value="DNA_polymerase_A"/>
</dbReference>
<dbReference type="InterPro" id="IPR036279">
    <property type="entry name" value="5-3_exonuclease_C_sf"/>
</dbReference>
<accession>A0A4V1CXE7</accession>